<keyword evidence="4" id="KW-0233">DNA recombination</keyword>
<keyword evidence="2" id="KW-0815">Transposition</keyword>
<dbReference type="Pfam" id="PF01609">
    <property type="entry name" value="DDE_Tnp_1"/>
    <property type="match status" value="1"/>
</dbReference>
<protein>
    <recommendedName>
        <fullName evidence="5">Transposase IS4-like domain-containing protein</fullName>
    </recommendedName>
</protein>
<evidence type="ECO:0000256" key="4">
    <source>
        <dbReference type="ARBA" id="ARBA00023172"/>
    </source>
</evidence>
<comment type="caution">
    <text evidence="6">The sequence shown here is derived from an EMBL/GenBank/DDBJ whole genome shotgun (WGS) entry which is preliminary data.</text>
</comment>
<reference evidence="6 7" key="1">
    <citation type="submission" date="2016-05" db="EMBL/GenBank/DDBJ databases">
        <title>Paenibacillus sp. 1ZS3-15 nov., isolated from the rhizosphere soil.</title>
        <authorList>
            <person name="Zhang X.X."/>
            <person name="Zhang J."/>
        </authorList>
    </citation>
    <scope>NUCLEOTIDE SEQUENCE [LARGE SCALE GENOMIC DNA]</scope>
    <source>
        <strain evidence="6 7">1ZS3-15</strain>
    </source>
</reference>
<evidence type="ECO:0000259" key="5">
    <source>
        <dbReference type="Pfam" id="PF01609"/>
    </source>
</evidence>
<dbReference type="AlphaFoldDB" id="A0A198AX80"/>
<dbReference type="GO" id="GO:0006313">
    <property type="term" value="P:DNA transposition"/>
    <property type="evidence" value="ECO:0007669"/>
    <property type="project" value="InterPro"/>
</dbReference>
<comment type="similarity">
    <text evidence="1">Belongs to the transposase 11 family.</text>
</comment>
<dbReference type="PANTHER" id="PTHR33258:SF1">
    <property type="entry name" value="TRANSPOSASE INSL FOR INSERTION SEQUENCE ELEMENT IS186A-RELATED"/>
    <property type="match status" value="1"/>
</dbReference>
<dbReference type="InterPro" id="IPR002559">
    <property type="entry name" value="Transposase_11"/>
</dbReference>
<dbReference type="Proteomes" id="UP000078454">
    <property type="component" value="Unassembled WGS sequence"/>
</dbReference>
<dbReference type="SUPFAM" id="SSF53098">
    <property type="entry name" value="Ribonuclease H-like"/>
    <property type="match status" value="1"/>
</dbReference>
<accession>A0A198AX80</accession>
<dbReference type="Gene3D" id="3.90.350.10">
    <property type="entry name" value="Transposase Inhibitor Protein From Tn5, Chain A, domain 1"/>
    <property type="match status" value="1"/>
</dbReference>
<sequence>MNAYANSLKETLTSLIREMSALSAPYVKNPEKDFTRKKKLPFETVMQLLISMGGNSIYKELLESQGYDANTATTSAFVQQRNKILPSAVEFLFHEFTQTYTDIKDYRGYRLLAIDGSDLHIATDPEDPDTYFQNQPNTKGYNLLHLNAAYDLCNRLYVDAIVQPRRLSNEGRALAAMVDRSPIKGKIIVISDRGFESYNNFAHIERKGWNYIIRVKDLNSSGILSGLRLPTSGEFDVEVHRTLTRKQTKEVKAHPEIYRFVPSNSIFDFLDLHENLYYPITFRVVRFALPGGTYETVITNLSAADFSPDELRSLYNMRWGIETSFRALKYTVGLTSFHAKKQESIIQEIFARMIMYNFAEMMTSHVVISQMDKRYHYQVNFTVAVHVCRHFLRSKDDEPPPDVEALIRKNILPIRPIRPGQQNTRKIRWKTAVSFVYRVA</sequence>
<gene>
    <name evidence="6" type="ORF">A8708_08375</name>
</gene>
<evidence type="ECO:0000256" key="2">
    <source>
        <dbReference type="ARBA" id="ARBA00022578"/>
    </source>
</evidence>
<evidence type="ECO:0000313" key="6">
    <source>
        <dbReference type="EMBL" id="OAS25443.1"/>
    </source>
</evidence>
<dbReference type="InterPro" id="IPR047952">
    <property type="entry name" value="Transpos_IS4"/>
</dbReference>
<keyword evidence="7" id="KW-1185">Reference proteome</keyword>
<feature type="domain" description="Transposase IS4-like" evidence="5">
    <location>
        <begin position="108"/>
        <end position="358"/>
    </location>
</feature>
<proteinExistence type="inferred from homology"/>
<evidence type="ECO:0000256" key="3">
    <source>
        <dbReference type="ARBA" id="ARBA00023125"/>
    </source>
</evidence>
<name>A0A198AX80_9BACL</name>
<organism evidence="6 7">
    <name type="scientific">Paenibacillus oryzisoli</name>
    <dbReference type="NCBI Taxonomy" id="1850517"/>
    <lineage>
        <taxon>Bacteria</taxon>
        <taxon>Bacillati</taxon>
        <taxon>Bacillota</taxon>
        <taxon>Bacilli</taxon>
        <taxon>Bacillales</taxon>
        <taxon>Paenibacillaceae</taxon>
        <taxon>Paenibacillus</taxon>
    </lineage>
</organism>
<dbReference type="PANTHER" id="PTHR33258">
    <property type="entry name" value="TRANSPOSASE INSL FOR INSERTION SEQUENCE ELEMENT IS186A-RELATED"/>
    <property type="match status" value="1"/>
</dbReference>
<dbReference type="GO" id="GO:0004803">
    <property type="term" value="F:transposase activity"/>
    <property type="evidence" value="ECO:0007669"/>
    <property type="project" value="InterPro"/>
</dbReference>
<dbReference type="EMBL" id="LYPB01000020">
    <property type="protein sequence ID" value="OAS25443.1"/>
    <property type="molecule type" value="Genomic_DNA"/>
</dbReference>
<dbReference type="NCBIfam" id="NF033592">
    <property type="entry name" value="transpos_IS4_1"/>
    <property type="match status" value="1"/>
</dbReference>
<evidence type="ECO:0000256" key="1">
    <source>
        <dbReference type="ARBA" id="ARBA00010075"/>
    </source>
</evidence>
<evidence type="ECO:0000313" key="7">
    <source>
        <dbReference type="Proteomes" id="UP000078454"/>
    </source>
</evidence>
<dbReference type="RefSeq" id="WP_068661517.1">
    <property type="nucleotide sequence ID" value="NZ_LYPB01000020.1"/>
</dbReference>
<keyword evidence="3" id="KW-0238">DNA-binding</keyword>
<dbReference type="GO" id="GO:0003677">
    <property type="term" value="F:DNA binding"/>
    <property type="evidence" value="ECO:0007669"/>
    <property type="project" value="UniProtKB-KW"/>
</dbReference>
<dbReference type="OrthoDB" id="9794050at2"/>
<dbReference type="InterPro" id="IPR012337">
    <property type="entry name" value="RNaseH-like_sf"/>
</dbReference>